<name>A0ABM9W1Y8_9FIRM</name>
<dbReference type="PANTHER" id="PTHR43401:SF2">
    <property type="entry name" value="L-THREONINE 3-DEHYDROGENASE"/>
    <property type="match status" value="1"/>
</dbReference>
<dbReference type="InterPro" id="IPR011032">
    <property type="entry name" value="GroES-like_sf"/>
</dbReference>
<evidence type="ECO:0000259" key="2">
    <source>
        <dbReference type="Pfam" id="PF00107"/>
    </source>
</evidence>
<dbReference type="InterPro" id="IPR050129">
    <property type="entry name" value="Zn_alcohol_dh"/>
</dbReference>
<evidence type="ECO:0000313" key="4">
    <source>
        <dbReference type="EMBL" id="CVK19134.1"/>
    </source>
</evidence>
<dbReference type="SUPFAM" id="SSF51735">
    <property type="entry name" value="NAD(P)-binding Rossmann-fold domains"/>
    <property type="match status" value="1"/>
</dbReference>
<dbReference type="EC" id="1.1.1.14" evidence="4"/>
<feature type="domain" description="Alcohol dehydrogenase-like N-terminal" evidence="3">
    <location>
        <begin position="25"/>
        <end position="123"/>
    </location>
</feature>
<dbReference type="InterPro" id="IPR013154">
    <property type="entry name" value="ADH-like_N"/>
</dbReference>
<keyword evidence="1 4" id="KW-0560">Oxidoreductase</keyword>
<keyword evidence="5" id="KW-1185">Reference proteome</keyword>
<evidence type="ECO:0000313" key="5">
    <source>
        <dbReference type="Proteomes" id="UP000245702"/>
    </source>
</evidence>
<dbReference type="GO" id="GO:0003939">
    <property type="term" value="F:L-iditol 2-dehydrogenase (NAD+) activity"/>
    <property type="evidence" value="ECO:0007669"/>
    <property type="project" value="UniProtKB-EC"/>
</dbReference>
<reference evidence="4 5" key="1">
    <citation type="submission" date="2016-01" db="EMBL/GenBank/DDBJ databases">
        <authorList>
            <person name="Brown R."/>
        </authorList>
    </citation>
    <scope>NUCLEOTIDE SEQUENCE [LARGE SCALE GENOMIC DNA]</scope>
    <source>
        <strain evidence="4">Sporomusa sphaeroides DSM 2875</strain>
    </source>
</reference>
<dbReference type="Pfam" id="PF08240">
    <property type="entry name" value="ADH_N"/>
    <property type="match status" value="1"/>
</dbReference>
<dbReference type="InterPro" id="IPR036291">
    <property type="entry name" value="NAD(P)-bd_dom_sf"/>
</dbReference>
<proteinExistence type="predicted"/>
<dbReference type="SUPFAM" id="SSF50129">
    <property type="entry name" value="GroES-like"/>
    <property type="match status" value="1"/>
</dbReference>
<dbReference type="Proteomes" id="UP000245702">
    <property type="component" value="Unassembled WGS sequence"/>
</dbReference>
<evidence type="ECO:0000259" key="3">
    <source>
        <dbReference type="Pfam" id="PF08240"/>
    </source>
</evidence>
<dbReference type="Gene3D" id="3.40.50.720">
    <property type="entry name" value="NAD(P)-binding Rossmann-like Domain"/>
    <property type="match status" value="1"/>
</dbReference>
<gene>
    <name evidence="4" type="primary">gutB_1</name>
    <name evidence="4" type="ORF">SSPH_01781</name>
</gene>
<sequence>MKAAVYEGIEQIKVQTVADPDVPEGGMLVKIHGCSVCGSDVRTYYHGNSMIKPPWIIGHETVGEVIENRSKNMLPIGQRITIGAAIPCGYCYNCYSGNHTMCSNMQAHGFEFPGGYAEYMAVSPLAIQQGVINAIADHVNFDDACLTEPLACVLNAQEILNVGLEDRVVVIGTGAIGCMHMQIARVRGATQVIAYDVDDKRLEIAGAFDADHIFNSSQQDPLEVIQRKFGGMGANVVIVACGSGDAQAKALELAGPRGRICNFGGLPKTSPMNTINANLLHYKELSVYGSFSSTPKQNTTALRLISSGKVNVRPLISKRMPLQNLKDAILEMKNGTSIKIVIQPHS</sequence>
<organism evidence="4 5">
    <name type="scientific">Sporomusa sphaeroides DSM 2875</name>
    <dbReference type="NCBI Taxonomy" id="1337886"/>
    <lineage>
        <taxon>Bacteria</taxon>
        <taxon>Bacillati</taxon>
        <taxon>Bacillota</taxon>
        <taxon>Negativicutes</taxon>
        <taxon>Selenomonadales</taxon>
        <taxon>Sporomusaceae</taxon>
        <taxon>Sporomusa</taxon>
    </lineage>
</organism>
<feature type="domain" description="Alcohol dehydrogenase-like C-terminal" evidence="2">
    <location>
        <begin position="175"/>
        <end position="306"/>
    </location>
</feature>
<dbReference type="RefSeq" id="WP_075756278.1">
    <property type="nucleotide sequence ID" value="NZ_CP146991.1"/>
</dbReference>
<comment type="caution">
    <text evidence="4">The sequence shown here is derived from an EMBL/GenBank/DDBJ whole genome shotgun (WGS) entry which is preliminary data.</text>
</comment>
<dbReference type="EMBL" id="FCOW01000008">
    <property type="protein sequence ID" value="CVK19134.1"/>
    <property type="molecule type" value="Genomic_DNA"/>
</dbReference>
<dbReference type="InterPro" id="IPR013149">
    <property type="entry name" value="ADH-like_C"/>
</dbReference>
<dbReference type="Pfam" id="PF00107">
    <property type="entry name" value="ADH_zinc_N"/>
    <property type="match status" value="1"/>
</dbReference>
<evidence type="ECO:0000256" key="1">
    <source>
        <dbReference type="ARBA" id="ARBA00023002"/>
    </source>
</evidence>
<accession>A0ABM9W1Y8</accession>
<dbReference type="Gene3D" id="3.90.180.10">
    <property type="entry name" value="Medium-chain alcohol dehydrogenases, catalytic domain"/>
    <property type="match status" value="1"/>
</dbReference>
<protein>
    <submittedName>
        <fullName evidence="4">Sorbitol dehydrogenase</fullName>
        <ecNumber evidence="4">1.1.1.14</ecNumber>
    </submittedName>
</protein>
<dbReference type="PANTHER" id="PTHR43401">
    <property type="entry name" value="L-THREONINE 3-DEHYDROGENASE"/>
    <property type="match status" value="1"/>
</dbReference>